<dbReference type="EMBL" id="SZYD01000006">
    <property type="protein sequence ID" value="KAD5960197.1"/>
    <property type="molecule type" value="Genomic_DNA"/>
</dbReference>
<evidence type="ECO:0000313" key="10">
    <source>
        <dbReference type="EMBL" id="KAD5960197.1"/>
    </source>
</evidence>
<feature type="domain" description="BZIP" evidence="9">
    <location>
        <begin position="85"/>
        <end position="142"/>
    </location>
</feature>
<evidence type="ECO:0000256" key="2">
    <source>
        <dbReference type="ARBA" id="ARBA00004389"/>
    </source>
</evidence>
<dbReference type="GO" id="GO:0005789">
    <property type="term" value="C:endoplasmic reticulum membrane"/>
    <property type="evidence" value="ECO:0007669"/>
    <property type="project" value="UniProtKB-SubCell"/>
</dbReference>
<comment type="similarity">
    <text evidence="3">Belongs to the bZIP family.</text>
</comment>
<proteinExistence type="inferred from homology"/>
<keyword evidence="4" id="KW-0805">Transcription regulation</keyword>
<evidence type="ECO:0000256" key="5">
    <source>
        <dbReference type="ARBA" id="ARBA00023125"/>
    </source>
</evidence>
<dbReference type="AlphaFoldDB" id="A0A5N6P3D8"/>
<dbReference type="PROSITE" id="PS50217">
    <property type="entry name" value="BZIP"/>
    <property type="match status" value="1"/>
</dbReference>
<reference evidence="10 11" key="1">
    <citation type="submission" date="2019-05" db="EMBL/GenBank/DDBJ databases">
        <title>Mikania micrantha, genome provides insights into the molecular mechanism of rapid growth.</title>
        <authorList>
            <person name="Liu B."/>
        </authorList>
    </citation>
    <scope>NUCLEOTIDE SEQUENCE [LARGE SCALE GENOMIC DNA]</scope>
    <source>
        <strain evidence="10">NLD-2019</strain>
        <tissue evidence="10">Leaf</tissue>
    </source>
</reference>
<dbReference type="OrthoDB" id="674948at2759"/>
<dbReference type="Gene3D" id="1.20.5.170">
    <property type="match status" value="1"/>
</dbReference>
<dbReference type="GO" id="GO:0003677">
    <property type="term" value="F:DNA binding"/>
    <property type="evidence" value="ECO:0007669"/>
    <property type="project" value="UniProtKB-KW"/>
</dbReference>
<dbReference type="GO" id="GO:0003700">
    <property type="term" value="F:DNA-binding transcription factor activity"/>
    <property type="evidence" value="ECO:0007669"/>
    <property type="project" value="InterPro"/>
</dbReference>
<protein>
    <recommendedName>
        <fullName evidence="9">BZIP domain-containing protein</fullName>
    </recommendedName>
</protein>
<evidence type="ECO:0000259" key="9">
    <source>
        <dbReference type="PROSITE" id="PS50217"/>
    </source>
</evidence>
<accession>A0A5N6P3D8</accession>
<feature type="region of interest" description="Disordered" evidence="8">
    <location>
        <begin position="70"/>
        <end position="97"/>
    </location>
</feature>
<evidence type="ECO:0000256" key="4">
    <source>
        <dbReference type="ARBA" id="ARBA00023015"/>
    </source>
</evidence>
<dbReference type="Pfam" id="PF00170">
    <property type="entry name" value="bZIP_1"/>
    <property type="match status" value="1"/>
</dbReference>
<feature type="compositionally biased region" description="Polar residues" evidence="8">
    <location>
        <begin position="190"/>
        <end position="201"/>
    </location>
</feature>
<keyword evidence="7" id="KW-0539">Nucleus</keyword>
<gene>
    <name evidence="10" type="ORF">E3N88_11669</name>
</gene>
<dbReference type="PROSITE" id="PS00036">
    <property type="entry name" value="BZIP_BASIC"/>
    <property type="match status" value="1"/>
</dbReference>
<evidence type="ECO:0000256" key="1">
    <source>
        <dbReference type="ARBA" id="ARBA00004123"/>
    </source>
</evidence>
<evidence type="ECO:0000256" key="7">
    <source>
        <dbReference type="ARBA" id="ARBA00023242"/>
    </source>
</evidence>
<evidence type="ECO:0000256" key="3">
    <source>
        <dbReference type="ARBA" id="ARBA00007163"/>
    </source>
</evidence>
<name>A0A5N6P3D8_9ASTR</name>
<evidence type="ECO:0000256" key="8">
    <source>
        <dbReference type="SAM" id="MobiDB-lite"/>
    </source>
</evidence>
<comment type="subcellular location">
    <subcellularLocation>
        <location evidence="2">Endoplasmic reticulum membrane</location>
        <topology evidence="2">Single-pass membrane protein</topology>
    </subcellularLocation>
    <subcellularLocation>
        <location evidence="1">Nucleus</location>
    </subcellularLocation>
</comment>
<evidence type="ECO:0000256" key="6">
    <source>
        <dbReference type="ARBA" id="ARBA00023163"/>
    </source>
</evidence>
<dbReference type="SUPFAM" id="SSF57959">
    <property type="entry name" value="Leucine zipper domain"/>
    <property type="match status" value="1"/>
</dbReference>
<comment type="caution">
    <text evidence="10">The sequence shown here is derived from an EMBL/GenBank/DDBJ whole genome shotgun (WGS) entry which is preliminary data.</text>
</comment>
<dbReference type="InterPro" id="IPR046347">
    <property type="entry name" value="bZIP_sf"/>
</dbReference>
<dbReference type="Proteomes" id="UP000326396">
    <property type="component" value="Linkage Group LG14"/>
</dbReference>
<evidence type="ECO:0000313" key="11">
    <source>
        <dbReference type="Proteomes" id="UP000326396"/>
    </source>
</evidence>
<dbReference type="GO" id="GO:0005634">
    <property type="term" value="C:nucleus"/>
    <property type="evidence" value="ECO:0007669"/>
    <property type="project" value="UniProtKB-SubCell"/>
</dbReference>
<feature type="region of interest" description="Disordered" evidence="8">
    <location>
        <begin position="190"/>
        <end position="217"/>
    </location>
</feature>
<dbReference type="InterPro" id="IPR004827">
    <property type="entry name" value="bZIP"/>
</dbReference>
<dbReference type="SMART" id="SM00338">
    <property type="entry name" value="BRLZ"/>
    <property type="match status" value="1"/>
</dbReference>
<keyword evidence="11" id="KW-1185">Reference proteome</keyword>
<organism evidence="10 11">
    <name type="scientific">Mikania micrantha</name>
    <name type="common">bitter vine</name>
    <dbReference type="NCBI Taxonomy" id="192012"/>
    <lineage>
        <taxon>Eukaryota</taxon>
        <taxon>Viridiplantae</taxon>
        <taxon>Streptophyta</taxon>
        <taxon>Embryophyta</taxon>
        <taxon>Tracheophyta</taxon>
        <taxon>Spermatophyta</taxon>
        <taxon>Magnoliopsida</taxon>
        <taxon>eudicotyledons</taxon>
        <taxon>Gunneridae</taxon>
        <taxon>Pentapetalae</taxon>
        <taxon>asterids</taxon>
        <taxon>campanulids</taxon>
        <taxon>Asterales</taxon>
        <taxon>Asteraceae</taxon>
        <taxon>Asteroideae</taxon>
        <taxon>Heliantheae alliance</taxon>
        <taxon>Eupatorieae</taxon>
        <taxon>Mikania</taxon>
    </lineage>
</organism>
<dbReference type="PANTHER" id="PTHR47416">
    <property type="entry name" value="BASIC-LEUCINE ZIPPER TRANSCRIPTION FACTOR F-RELATED"/>
    <property type="match status" value="1"/>
</dbReference>
<sequence length="217" mass="24147">MEVQSDLDHLFDFSDESIFPNHESPMSVADIEQLLFKDDEDGDGLNCDAFLHDILLDSPSDLQKSGEVVDSAAVQEKPNSDHDPLAKKRKRQLRNRDAAVRSRERKKMHVKDLEMKSRYFEGECRRLGSLLQWYMAENQALRFSLHSNSNASMTKQESAVLLLGIIPAVGFPALVNGHSGCPTQPCATTYTAPAKSKSTGNRGRRKTSTVPGSKEGR</sequence>
<dbReference type="CDD" id="cd14704">
    <property type="entry name" value="bZIP_HY5-like"/>
    <property type="match status" value="1"/>
</dbReference>
<keyword evidence="6" id="KW-0804">Transcription</keyword>
<keyword evidence="5" id="KW-0238">DNA-binding</keyword>
<dbReference type="PANTHER" id="PTHR47416:SF8">
    <property type="entry name" value="BASIC-LEUCINE ZIPPER TRANSCRIPTION FACTOR E-RELATED"/>
    <property type="match status" value="1"/>
</dbReference>